<dbReference type="AlphaFoldDB" id="A0A5Q0P2P8"/>
<feature type="signal peptide" evidence="5">
    <location>
        <begin position="1"/>
        <end position="17"/>
    </location>
</feature>
<evidence type="ECO:0000313" key="7">
    <source>
        <dbReference type="EMBL" id="MQW90816.1"/>
    </source>
</evidence>
<evidence type="ECO:0000256" key="3">
    <source>
        <dbReference type="ARBA" id="ARBA00022989"/>
    </source>
</evidence>
<accession>A0A5Q0P2P8</accession>
<dbReference type="InterPro" id="IPR006260">
    <property type="entry name" value="TonB/TolA_C"/>
</dbReference>
<dbReference type="GO" id="GO:0055085">
    <property type="term" value="P:transmembrane transport"/>
    <property type="evidence" value="ECO:0007669"/>
    <property type="project" value="InterPro"/>
</dbReference>
<reference evidence="9 10" key="1">
    <citation type="submission" date="2019-10" db="EMBL/GenBank/DDBJ databases">
        <authorList>
            <person name="Dong K."/>
        </authorList>
    </citation>
    <scope>NUCLEOTIDE SEQUENCE [LARGE SCALE GENOMIC DNA]</scope>
    <source>
        <strain evidence="8">Dk386</strain>
        <strain evidence="9">dk386</strain>
        <strain evidence="10">dk771</strain>
        <strain evidence="7">Dk771</strain>
    </source>
</reference>
<comment type="subcellular location">
    <subcellularLocation>
        <location evidence="1">Membrane</location>
        <topology evidence="1">Single-pass membrane protein</topology>
    </subcellularLocation>
</comment>
<dbReference type="Proteomes" id="UP000480556">
    <property type="component" value="Unassembled WGS sequence"/>
</dbReference>
<evidence type="ECO:0000256" key="4">
    <source>
        <dbReference type="ARBA" id="ARBA00023136"/>
    </source>
</evidence>
<name>A0A5Q0P2P8_9GAMM</name>
<dbReference type="Gene3D" id="3.30.1150.10">
    <property type="match status" value="1"/>
</dbReference>
<dbReference type="InterPro" id="IPR037682">
    <property type="entry name" value="TonB_C"/>
</dbReference>
<evidence type="ECO:0000313" key="9">
    <source>
        <dbReference type="Proteomes" id="UP000327478"/>
    </source>
</evidence>
<feature type="chain" id="PRO_5044623634" evidence="5">
    <location>
        <begin position="18"/>
        <end position="246"/>
    </location>
</feature>
<proteinExistence type="predicted"/>
<dbReference type="EMBL" id="CP045650">
    <property type="protein sequence ID" value="QGA10351.1"/>
    <property type="molecule type" value="Genomic_DNA"/>
</dbReference>
<evidence type="ECO:0000256" key="5">
    <source>
        <dbReference type="SAM" id="SignalP"/>
    </source>
</evidence>
<evidence type="ECO:0000313" key="10">
    <source>
        <dbReference type="Proteomes" id="UP000480556"/>
    </source>
</evidence>
<dbReference type="Proteomes" id="UP000327478">
    <property type="component" value="Chromosome"/>
</dbReference>
<evidence type="ECO:0000256" key="2">
    <source>
        <dbReference type="ARBA" id="ARBA00022692"/>
    </source>
</evidence>
<dbReference type="RefSeq" id="WP_153370760.1">
    <property type="nucleotide sequence ID" value="NZ_CP045650.1"/>
</dbReference>
<keyword evidence="4" id="KW-0472">Membrane</keyword>
<evidence type="ECO:0000313" key="8">
    <source>
        <dbReference type="EMBL" id="QGA10351.1"/>
    </source>
</evidence>
<feature type="domain" description="TonB C-terminal" evidence="6">
    <location>
        <begin position="67"/>
        <end position="127"/>
    </location>
</feature>
<keyword evidence="2" id="KW-0812">Transmembrane</keyword>
<sequence>MKYALSFALLTCLPCIAVTTYAEPSQKLPAHQIQVAAAHLTTRIEWQKFPQLNYNNHDLKDSPRSAVVKVQSDEQGQIRSAHIQDSTGLQALDTMLLNAVKASRVKPHISNGMTVPIIGYQVFNFKLTTDAEDLCQYPFASKQWQSQQKEKQTDFKYLSQPILTIDPDDLTTRARTVKFKIHTDKQHRIDEVKILKSSGISTIDQALIHELKGTKIATKRLAKTLWLYKPSSFKDEMQFKTDFCTS</sequence>
<dbReference type="NCBIfam" id="TIGR01352">
    <property type="entry name" value="tonB_Cterm"/>
    <property type="match status" value="1"/>
</dbReference>
<keyword evidence="9" id="KW-1185">Reference proteome</keyword>
<dbReference type="GO" id="GO:0016020">
    <property type="term" value="C:membrane"/>
    <property type="evidence" value="ECO:0007669"/>
    <property type="project" value="UniProtKB-SubCell"/>
</dbReference>
<dbReference type="Pfam" id="PF03544">
    <property type="entry name" value="TonB_C"/>
    <property type="match status" value="1"/>
</dbReference>
<organism evidence="7 10">
    <name type="scientific">Acinetobacter wanghuae</name>
    <dbReference type="NCBI Taxonomy" id="2662362"/>
    <lineage>
        <taxon>Bacteria</taxon>
        <taxon>Pseudomonadati</taxon>
        <taxon>Pseudomonadota</taxon>
        <taxon>Gammaproteobacteria</taxon>
        <taxon>Moraxellales</taxon>
        <taxon>Moraxellaceae</taxon>
        <taxon>Acinetobacter</taxon>
    </lineage>
</organism>
<gene>
    <name evidence="8" type="ORF">GFH30_02565</name>
    <name evidence="7" type="ORF">GHJ48_00135</name>
</gene>
<keyword evidence="5" id="KW-0732">Signal</keyword>
<evidence type="ECO:0000256" key="1">
    <source>
        <dbReference type="ARBA" id="ARBA00004167"/>
    </source>
</evidence>
<dbReference type="SUPFAM" id="SSF74653">
    <property type="entry name" value="TolA/TonB C-terminal domain"/>
    <property type="match status" value="1"/>
</dbReference>
<dbReference type="EMBL" id="WITK01000001">
    <property type="protein sequence ID" value="MQW90816.1"/>
    <property type="molecule type" value="Genomic_DNA"/>
</dbReference>
<evidence type="ECO:0000259" key="6">
    <source>
        <dbReference type="Pfam" id="PF03544"/>
    </source>
</evidence>
<keyword evidence="3" id="KW-1133">Transmembrane helix</keyword>
<protein>
    <submittedName>
        <fullName evidence="7">TonB family protein</fullName>
    </submittedName>
</protein>